<keyword evidence="3" id="KW-0949">S-adenosyl-L-methionine</keyword>
<dbReference type="GO" id="GO:0000463">
    <property type="term" value="P:maturation of LSU-rRNA from tricistronic rRNA transcript (SSU-rRNA, 5.8S rRNA, LSU-rRNA)"/>
    <property type="evidence" value="ECO:0007669"/>
    <property type="project" value="TreeGrafter"/>
</dbReference>
<dbReference type="SUPFAM" id="SSF53335">
    <property type="entry name" value="S-adenosyl-L-methionine-dependent methyltransferases"/>
    <property type="match status" value="1"/>
</dbReference>
<dbReference type="GO" id="GO:0008650">
    <property type="term" value="F:rRNA (uridine-2'-O-)-methyltransferase activity"/>
    <property type="evidence" value="ECO:0007669"/>
    <property type="project" value="TreeGrafter"/>
</dbReference>
<accession>A0A0S4IYL1</accession>
<dbReference type="AlphaFoldDB" id="A0A0S4IYL1"/>
<proteinExistence type="predicted"/>
<dbReference type="GO" id="GO:0030687">
    <property type="term" value="C:preribosome, large subunit precursor"/>
    <property type="evidence" value="ECO:0007669"/>
    <property type="project" value="TreeGrafter"/>
</dbReference>
<reference evidence="6" key="1">
    <citation type="submission" date="2015-09" db="EMBL/GenBank/DDBJ databases">
        <authorList>
            <consortium name="Pathogen Informatics"/>
        </authorList>
    </citation>
    <scope>NUCLEOTIDE SEQUENCE [LARGE SCALE GENOMIC DNA]</scope>
    <source>
        <strain evidence="6">Lake Konstanz</strain>
    </source>
</reference>
<dbReference type="OrthoDB" id="20105at2759"/>
<evidence type="ECO:0000313" key="6">
    <source>
        <dbReference type="Proteomes" id="UP000051952"/>
    </source>
</evidence>
<dbReference type="Gene3D" id="3.40.50.150">
    <property type="entry name" value="Vaccinia Virus protein VP39"/>
    <property type="match status" value="1"/>
</dbReference>
<dbReference type="InterPro" id="IPR002877">
    <property type="entry name" value="RNA_MeTrfase_FtsJ_dom"/>
</dbReference>
<evidence type="ECO:0000259" key="4">
    <source>
        <dbReference type="Pfam" id="PF01728"/>
    </source>
</evidence>
<evidence type="ECO:0000313" key="5">
    <source>
        <dbReference type="EMBL" id="CUG12964.1"/>
    </source>
</evidence>
<gene>
    <name evidence="5" type="ORF">BSAL_74785</name>
</gene>
<dbReference type="Pfam" id="PF01728">
    <property type="entry name" value="FtsJ"/>
    <property type="match status" value="1"/>
</dbReference>
<dbReference type="EMBL" id="CYKH01000667">
    <property type="protein sequence ID" value="CUG12964.1"/>
    <property type="molecule type" value="Genomic_DNA"/>
</dbReference>
<dbReference type="PANTHER" id="PTHR10920">
    <property type="entry name" value="RIBOSOMAL RNA METHYLTRANSFERASE"/>
    <property type="match status" value="1"/>
</dbReference>
<evidence type="ECO:0000256" key="2">
    <source>
        <dbReference type="ARBA" id="ARBA00022679"/>
    </source>
</evidence>
<dbReference type="GO" id="GO:0016435">
    <property type="term" value="F:rRNA (guanine) methyltransferase activity"/>
    <property type="evidence" value="ECO:0007669"/>
    <property type="project" value="TreeGrafter"/>
</dbReference>
<keyword evidence="2" id="KW-0808">Transferase</keyword>
<keyword evidence="1" id="KW-0489">Methyltransferase</keyword>
<evidence type="ECO:0000256" key="3">
    <source>
        <dbReference type="ARBA" id="ARBA00022691"/>
    </source>
</evidence>
<dbReference type="GO" id="GO:0005730">
    <property type="term" value="C:nucleolus"/>
    <property type="evidence" value="ECO:0007669"/>
    <property type="project" value="TreeGrafter"/>
</dbReference>
<dbReference type="InterPro" id="IPR029063">
    <property type="entry name" value="SAM-dependent_MTases_sf"/>
</dbReference>
<name>A0A0S4IYL1_BODSA</name>
<dbReference type="PANTHER" id="PTHR10920:SF19">
    <property type="entry name" value="METHYLTRANSFERASE, PUTATIVE-RELATED"/>
    <property type="match status" value="1"/>
</dbReference>
<dbReference type="InterPro" id="IPR050082">
    <property type="entry name" value="RNA_methyltr_RlmE"/>
</dbReference>
<keyword evidence="6" id="KW-1185">Reference proteome</keyword>
<dbReference type="VEuPathDB" id="TriTrypDB:BSAL_74785"/>
<protein>
    <recommendedName>
        <fullName evidence="4">Ribosomal RNA methyltransferase FtsJ domain-containing protein</fullName>
    </recommendedName>
</protein>
<evidence type="ECO:0000256" key="1">
    <source>
        <dbReference type="ARBA" id="ARBA00022603"/>
    </source>
</evidence>
<dbReference type="GO" id="GO:0000466">
    <property type="term" value="P:maturation of 5.8S rRNA from tricistronic rRNA transcript (SSU-rRNA, 5.8S rRNA, LSU-rRNA)"/>
    <property type="evidence" value="ECO:0007669"/>
    <property type="project" value="TreeGrafter"/>
</dbReference>
<feature type="domain" description="Ribosomal RNA methyltransferase FtsJ" evidence="4">
    <location>
        <begin position="37"/>
        <end position="269"/>
    </location>
</feature>
<organism evidence="5 6">
    <name type="scientific">Bodo saltans</name>
    <name type="common">Flagellated protozoan</name>
    <dbReference type="NCBI Taxonomy" id="75058"/>
    <lineage>
        <taxon>Eukaryota</taxon>
        <taxon>Discoba</taxon>
        <taxon>Euglenozoa</taxon>
        <taxon>Kinetoplastea</taxon>
        <taxon>Metakinetoplastina</taxon>
        <taxon>Eubodonida</taxon>
        <taxon>Bodonidae</taxon>
        <taxon>Bodo</taxon>
    </lineage>
</organism>
<sequence>MLRRTAVINCLAISRPLSLGSHAPGSSSTTTTISPLRCRAGDKLAEIDDMFHLFSDASAVRVVLDLAAAPGSFTQVAVRRMLDAQHDDDGVDPLAIAVDLQKMKPMSHSHTLRCNILDHARIRKEVHRILTAERHARRKLLNDQSSELFHAPQVVLHDGVSIVDGQSELSVTYAQTNMAMGSLKLATELFYQEARRRCLVTSEKHNVVVDEQHHRQQRNQWAFVTKLMPSVHFNHVLSQARRYFNVVDIIRPNACREDSQERYLVCKDFLVSGEKKLEKQSIKSNAARQRGFSLSPRLDDVGGTHSGRQVMWHCFGCGRSQLGAKACSHCNYSQAPRR</sequence>
<dbReference type="Proteomes" id="UP000051952">
    <property type="component" value="Unassembled WGS sequence"/>
</dbReference>